<accession>A0A1G7TIH7</accession>
<evidence type="ECO:0000313" key="1">
    <source>
        <dbReference type="EMBL" id="SDG35011.1"/>
    </source>
</evidence>
<dbReference type="RefSeq" id="WP_176762512.1">
    <property type="nucleotide sequence ID" value="NZ_FNCS01000002.1"/>
</dbReference>
<gene>
    <name evidence="1" type="ORF">SAMN04487974_102145</name>
</gene>
<reference evidence="1 2" key="1">
    <citation type="submission" date="2016-10" db="EMBL/GenBank/DDBJ databases">
        <authorList>
            <person name="de Groot N.N."/>
        </authorList>
    </citation>
    <scope>NUCLEOTIDE SEQUENCE [LARGE SCALE GENOMIC DNA]</scope>
    <source>
        <strain evidence="1 2">CGMCC 1.10267</strain>
    </source>
</reference>
<keyword evidence="2" id="KW-1185">Reference proteome</keyword>
<dbReference type="AlphaFoldDB" id="A0A1G7TIH7"/>
<proteinExistence type="predicted"/>
<evidence type="ECO:0000313" key="2">
    <source>
        <dbReference type="Proteomes" id="UP000199495"/>
    </source>
</evidence>
<sequence length="47" mass="5205">MITYILSWFRPKRDRAASAPVIRVTLNCPGVFLIGPYDWPTGPGEAA</sequence>
<protein>
    <submittedName>
        <fullName evidence="1">Uncharacterized protein</fullName>
    </submittedName>
</protein>
<name>A0A1G7TIH7_9HYPH</name>
<dbReference type="EMBL" id="FNCS01000002">
    <property type="protein sequence ID" value="SDG35011.1"/>
    <property type="molecule type" value="Genomic_DNA"/>
</dbReference>
<dbReference type="Proteomes" id="UP000199495">
    <property type="component" value="Unassembled WGS sequence"/>
</dbReference>
<organism evidence="1 2">
    <name type="scientific">Pelagibacterium luteolum</name>
    <dbReference type="NCBI Taxonomy" id="440168"/>
    <lineage>
        <taxon>Bacteria</taxon>
        <taxon>Pseudomonadati</taxon>
        <taxon>Pseudomonadota</taxon>
        <taxon>Alphaproteobacteria</taxon>
        <taxon>Hyphomicrobiales</taxon>
        <taxon>Devosiaceae</taxon>
        <taxon>Pelagibacterium</taxon>
    </lineage>
</organism>